<dbReference type="AlphaFoldDB" id="A0A2G8KJI9"/>
<name>A0A2G8KJI9_STIJA</name>
<sequence>MTITVTEGTKSRTEYRQVNEHGEHQEIDVSGLVDKGWREERKKPTEEEERGRRTTGAVSSTTMAWITSTTTASIHRTPVSWRVATRLPGMVTGTENPYGDDMLVPPKPTGAPVRRFLEERLDINLELRIIRINRGEDDMFPAVDVSMTSISVKYSYSPNCDTKDAILHYPVTIYIFQNISAYSMPSSGVCYIQPLDMQSTLTPEGFQDLLDTEAYKDMDFPMNSKLYTVNPERATDLGDHIEECVANTTLTTSAASLRPMAGLLDYCRQVLRDHFGDEEEAPALTRRGDLAVDIVEVAVAMTAEVVVIAMRRVGRHSRGSEYSSWYTAGARSGEGLRRLSRARPSLLNLMAAKLSRISKLFAQNMVQSQNI</sequence>
<evidence type="ECO:0000313" key="3">
    <source>
        <dbReference type="Proteomes" id="UP000230750"/>
    </source>
</evidence>
<dbReference type="OrthoDB" id="9982095at2759"/>
<evidence type="ECO:0000313" key="2">
    <source>
        <dbReference type="EMBL" id="PIK48164.1"/>
    </source>
</evidence>
<gene>
    <name evidence="2" type="ORF">BSL78_14956</name>
</gene>
<organism evidence="2 3">
    <name type="scientific">Stichopus japonicus</name>
    <name type="common">Sea cucumber</name>
    <dbReference type="NCBI Taxonomy" id="307972"/>
    <lineage>
        <taxon>Eukaryota</taxon>
        <taxon>Metazoa</taxon>
        <taxon>Echinodermata</taxon>
        <taxon>Eleutherozoa</taxon>
        <taxon>Echinozoa</taxon>
        <taxon>Holothuroidea</taxon>
        <taxon>Aspidochirotacea</taxon>
        <taxon>Aspidochirotida</taxon>
        <taxon>Stichopodidae</taxon>
        <taxon>Apostichopus</taxon>
    </lineage>
</organism>
<feature type="compositionally biased region" description="Basic and acidic residues" evidence="1">
    <location>
        <begin position="9"/>
        <end position="27"/>
    </location>
</feature>
<comment type="caution">
    <text evidence="2">The sequence shown here is derived from an EMBL/GenBank/DDBJ whole genome shotgun (WGS) entry which is preliminary data.</text>
</comment>
<feature type="compositionally biased region" description="Basic and acidic residues" evidence="1">
    <location>
        <begin position="35"/>
        <end position="52"/>
    </location>
</feature>
<feature type="region of interest" description="Disordered" evidence="1">
    <location>
        <begin position="1"/>
        <end position="59"/>
    </location>
</feature>
<dbReference type="EMBL" id="MRZV01000537">
    <property type="protein sequence ID" value="PIK48164.1"/>
    <property type="molecule type" value="Genomic_DNA"/>
</dbReference>
<evidence type="ECO:0000256" key="1">
    <source>
        <dbReference type="SAM" id="MobiDB-lite"/>
    </source>
</evidence>
<accession>A0A2G8KJI9</accession>
<keyword evidence="3" id="KW-1185">Reference proteome</keyword>
<reference evidence="2 3" key="1">
    <citation type="journal article" date="2017" name="PLoS Biol.">
        <title>The sea cucumber genome provides insights into morphological evolution and visceral regeneration.</title>
        <authorList>
            <person name="Zhang X."/>
            <person name="Sun L."/>
            <person name="Yuan J."/>
            <person name="Sun Y."/>
            <person name="Gao Y."/>
            <person name="Zhang L."/>
            <person name="Li S."/>
            <person name="Dai H."/>
            <person name="Hamel J.F."/>
            <person name="Liu C."/>
            <person name="Yu Y."/>
            <person name="Liu S."/>
            <person name="Lin W."/>
            <person name="Guo K."/>
            <person name="Jin S."/>
            <person name="Xu P."/>
            <person name="Storey K.B."/>
            <person name="Huan P."/>
            <person name="Zhang T."/>
            <person name="Zhou Y."/>
            <person name="Zhang J."/>
            <person name="Lin C."/>
            <person name="Li X."/>
            <person name="Xing L."/>
            <person name="Huo D."/>
            <person name="Sun M."/>
            <person name="Wang L."/>
            <person name="Mercier A."/>
            <person name="Li F."/>
            <person name="Yang H."/>
            <person name="Xiang J."/>
        </authorList>
    </citation>
    <scope>NUCLEOTIDE SEQUENCE [LARGE SCALE GENOMIC DNA]</scope>
    <source>
        <strain evidence="2">Shaxun</strain>
        <tissue evidence="2">Muscle</tissue>
    </source>
</reference>
<protein>
    <submittedName>
        <fullName evidence="2">Uncharacterized protein</fullName>
    </submittedName>
</protein>
<proteinExistence type="predicted"/>
<dbReference type="Proteomes" id="UP000230750">
    <property type="component" value="Unassembled WGS sequence"/>
</dbReference>